<evidence type="ECO:0000256" key="8">
    <source>
        <dbReference type="ARBA" id="ARBA00023098"/>
    </source>
</evidence>
<dbReference type="Pfam" id="PF02801">
    <property type="entry name" value="Ketoacyl-synt_C"/>
    <property type="match status" value="1"/>
</dbReference>
<reference evidence="15 16" key="1">
    <citation type="submission" date="2020-05" db="EMBL/GenBank/DDBJ databases">
        <title>Complete genome sequence of Gemmatimonas greenlandica TET16.</title>
        <authorList>
            <person name="Zeng Y."/>
        </authorList>
    </citation>
    <scope>NUCLEOTIDE SEQUENCE [LARGE SCALE GENOMIC DNA]</scope>
    <source>
        <strain evidence="15 16">TET16</strain>
    </source>
</reference>
<dbReference type="EMBL" id="CP053085">
    <property type="protein sequence ID" value="QJR34233.1"/>
    <property type="molecule type" value="Genomic_DNA"/>
</dbReference>
<dbReference type="PROSITE" id="PS52004">
    <property type="entry name" value="KS3_2"/>
    <property type="match status" value="1"/>
</dbReference>
<keyword evidence="8" id="KW-0443">Lipid metabolism</keyword>
<evidence type="ECO:0000256" key="4">
    <source>
        <dbReference type="ARBA" id="ARBA00014657"/>
    </source>
</evidence>
<dbReference type="Pfam" id="PF00109">
    <property type="entry name" value="ketoacyl-synt"/>
    <property type="match status" value="1"/>
</dbReference>
<dbReference type="GO" id="GO:0030497">
    <property type="term" value="P:fatty acid elongation"/>
    <property type="evidence" value="ECO:0007669"/>
    <property type="project" value="UniProtKB-ARBA"/>
</dbReference>
<comment type="function">
    <text evidence="11">Involved in the type II fatty acid elongation cycle. Catalyzes the elongation of a wide range of acyl-ACP by the addition of two carbons from malonyl-ACP to an acyl acceptor. Can efficiently catalyze the conversion of palmitoleoyl-ACP (cis-hexadec-9-enoyl-ACP) to cis-vaccenoyl-ACP (cis-octadec-11-enoyl-ACP), an essential step in the thermal regulation of fatty acid composition.</text>
</comment>
<evidence type="ECO:0000313" key="15">
    <source>
        <dbReference type="EMBL" id="QJR34233.1"/>
    </source>
</evidence>
<dbReference type="RefSeq" id="WP_171223659.1">
    <property type="nucleotide sequence ID" value="NZ_CP053085.1"/>
</dbReference>
<evidence type="ECO:0000313" key="16">
    <source>
        <dbReference type="Proteomes" id="UP000500938"/>
    </source>
</evidence>
<dbReference type="PIRSF" id="PIRSF000447">
    <property type="entry name" value="KAS_II"/>
    <property type="match status" value="1"/>
</dbReference>
<name>A0A6M4IHE4_9BACT</name>
<sequence length="428" mass="45276">MTNPPQSHTTPESSPSRRRVAITGIGCVTPIGTGVEALWQGLRAERSAVVPATRFDASIYRSQCAAQIDDFDATKWIDAKRVKRLDRFSEFAVVSSILALEDGNLDLANEDRDRVGAMMGTALGGVGYAEEQAARFLHGGLRAVDATLALAVFGGSASCNMAIEFGVSGPNSTNAMSCASGSMAIGEAFRQIRDGYADVMLAGGSEAPLATLCFGAFALIRAMSTRNDDPARASRPFDKHRDGFVMGEGGAVLLLEEWSHAEARGARIYAELSGYGTTNDAHHMTAPRPDGAQAARCMRNALRDASVGVEQIDYINAHGSSTPLNDPTETMAIKQVFGDHAYRVPVSSTKGYYGHALGASGAFEAAISALTISRGWIPPTLNLETPDDGCDLDYVPQHGRELSPKVVLSNSFGFGGINAALVLKKPTA</sequence>
<dbReference type="KEGG" id="ggr:HKW67_01225"/>
<keyword evidence="7" id="KW-0276">Fatty acid metabolism</keyword>
<feature type="active site" description="For beta-ketoacyl synthase activity" evidence="12">
    <location>
        <position position="178"/>
    </location>
</feature>
<dbReference type="InterPro" id="IPR014031">
    <property type="entry name" value="Ketoacyl_synth_C"/>
</dbReference>
<dbReference type="PANTHER" id="PTHR11712">
    <property type="entry name" value="POLYKETIDE SYNTHASE-RELATED"/>
    <property type="match status" value="1"/>
</dbReference>
<keyword evidence="5 11" id="KW-0444">Lipid biosynthesis</keyword>
<dbReference type="NCBIfam" id="NF005589">
    <property type="entry name" value="PRK07314.1"/>
    <property type="match status" value="1"/>
</dbReference>
<dbReference type="GO" id="GO:0005829">
    <property type="term" value="C:cytosol"/>
    <property type="evidence" value="ECO:0007669"/>
    <property type="project" value="TreeGrafter"/>
</dbReference>
<dbReference type="InterPro" id="IPR020841">
    <property type="entry name" value="PKS_Beta-ketoAc_synthase_dom"/>
</dbReference>
<dbReference type="InterPro" id="IPR014030">
    <property type="entry name" value="Ketoacyl_synth_N"/>
</dbReference>
<keyword evidence="10 11" id="KW-0012">Acyltransferase</keyword>
<evidence type="ECO:0000256" key="6">
    <source>
        <dbReference type="ARBA" id="ARBA00022679"/>
    </source>
</evidence>
<evidence type="ECO:0000256" key="11">
    <source>
        <dbReference type="PIRNR" id="PIRNR000447"/>
    </source>
</evidence>
<dbReference type="InterPro" id="IPR000794">
    <property type="entry name" value="Beta-ketoacyl_synthase"/>
</dbReference>
<protein>
    <recommendedName>
        <fullName evidence="4 11">3-oxoacyl-[acyl-carrier-protein] synthase 2</fullName>
        <ecNumber evidence="3 11">2.3.1.179</ecNumber>
    </recommendedName>
</protein>
<keyword evidence="16" id="KW-1185">Reference proteome</keyword>
<dbReference type="CDD" id="cd00834">
    <property type="entry name" value="KAS_I_II"/>
    <property type="match status" value="1"/>
</dbReference>
<dbReference type="FunFam" id="3.40.47.10:FF:000029">
    <property type="entry name" value="3-oxoacyl-[acyl-carrier-protein] synthase 1"/>
    <property type="match status" value="1"/>
</dbReference>
<evidence type="ECO:0000256" key="2">
    <source>
        <dbReference type="ARBA" id="ARBA00008467"/>
    </source>
</evidence>
<comment type="catalytic activity">
    <reaction evidence="11">
        <text>a fatty acyl-[ACP] + malonyl-[ACP] + H(+) = a 3-oxoacyl-[ACP] + holo-[ACP] + CO2</text>
        <dbReference type="Rhea" id="RHEA:22836"/>
        <dbReference type="Rhea" id="RHEA-COMP:9623"/>
        <dbReference type="Rhea" id="RHEA-COMP:9685"/>
        <dbReference type="Rhea" id="RHEA-COMP:9916"/>
        <dbReference type="Rhea" id="RHEA-COMP:14125"/>
        <dbReference type="ChEBI" id="CHEBI:15378"/>
        <dbReference type="ChEBI" id="CHEBI:16526"/>
        <dbReference type="ChEBI" id="CHEBI:64479"/>
        <dbReference type="ChEBI" id="CHEBI:78449"/>
        <dbReference type="ChEBI" id="CHEBI:78776"/>
        <dbReference type="ChEBI" id="CHEBI:138651"/>
    </reaction>
</comment>
<evidence type="ECO:0000259" key="14">
    <source>
        <dbReference type="PROSITE" id="PS52004"/>
    </source>
</evidence>
<dbReference type="SUPFAM" id="SSF53901">
    <property type="entry name" value="Thiolase-like"/>
    <property type="match status" value="2"/>
</dbReference>
<evidence type="ECO:0000256" key="12">
    <source>
        <dbReference type="PIRSR" id="PIRSR000447-1"/>
    </source>
</evidence>
<dbReference type="NCBIfam" id="TIGR03150">
    <property type="entry name" value="fabF"/>
    <property type="match status" value="1"/>
</dbReference>
<dbReference type="SMART" id="SM00825">
    <property type="entry name" value="PKS_KS"/>
    <property type="match status" value="1"/>
</dbReference>
<dbReference type="Gene3D" id="3.40.47.10">
    <property type="match status" value="2"/>
</dbReference>
<evidence type="ECO:0000256" key="13">
    <source>
        <dbReference type="RuleBase" id="RU003694"/>
    </source>
</evidence>
<dbReference type="EC" id="2.3.1.179" evidence="3 11"/>
<feature type="domain" description="Ketosynthase family 3 (KS3)" evidence="14">
    <location>
        <begin position="17"/>
        <end position="425"/>
    </location>
</feature>
<dbReference type="FunFam" id="3.40.47.10:FF:000018">
    <property type="entry name" value="3-oxoacyl-[acyl-carrier-protein] synthase 2"/>
    <property type="match status" value="1"/>
</dbReference>
<dbReference type="UniPathway" id="UPA00094"/>
<accession>A0A6M4IHE4</accession>
<evidence type="ECO:0000256" key="7">
    <source>
        <dbReference type="ARBA" id="ARBA00022832"/>
    </source>
</evidence>
<dbReference type="PANTHER" id="PTHR11712:SF336">
    <property type="entry name" value="3-OXOACYL-[ACYL-CARRIER-PROTEIN] SYNTHASE, MITOCHONDRIAL"/>
    <property type="match status" value="1"/>
</dbReference>
<organism evidence="15 16">
    <name type="scientific">Gemmatimonas groenlandica</name>
    <dbReference type="NCBI Taxonomy" id="2732249"/>
    <lineage>
        <taxon>Bacteria</taxon>
        <taxon>Pseudomonadati</taxon>
        <taxon>Gemmatimonadota</taxon>
        <taxon>Gemmatimonadia</taxon>
        <taxon>Gemmatimonadales</taxon>
        <taxon>Gemmatimonadaceae</taxon>
        <taxon>Gemmatimonas</taxon>
    </lineage>
</organism>
<evidence type="ECO:0000256" key="3">
    <source>
        <dbReference type="ARBA" id="ARBA00012356"/>
    </source>
</evidence>
<evidence type="ECO:0000256" key="5">
    <source>
        <dbReference type="ARBA" id="ARBA00022516"/>
    </source>
</evidence>
<keyword evidence="9 11" id="KW-0275">Fatty acid biosynthesis</keyword>
<dbReference type="GO" id="GO:0004315">
    <property type="term" value="F:3-oxoacyl-[acyl-carrier-protein] synthase activity"/>
    <property type="evidence" value="ECO:0007669"/>
    <property type="project" value="UniProtKB-UniRule"/>
</dbReference>
<evidence type="ECO:0000256" key="9">
    <source>
        <dbReference type="ARBA" id="ARBA00023160"/>
    </source>
</evidence>
<evidence type="ECO:0000256" key="1">
    <source>
        <dbReference type="ARBA" id="ARBA00005194"/>
    </source>
</evidence>
<comment type="pathway">
    <text evidence="1 11">Lipid metabolism; fatty acid biosynthesis.</text>
</comment>
<dbReference type="AlphaFoldDB" id="A0A6M4IHE4"/>
<comment type="catalytic activity">
    <reaction evidence="11">
        <text>(9Z)-hexadecenoyl-[ACP] + malonyl-[ACP] + H(+) = 3-oxo-(11Z)-octadecenoyl-[ACP] + holo-[ACP] + CO2</text>
        <dbReference type="Rhea" id="RHEA:55040"/>
        <dbReference type="Rhea" id="RHEA-COMP:9623"/>
        <dbReference type="Rhea" id="RHEA-COMP:9685"/>
        <dbReference type="Rhea" id="RHEA-COMP:10800"/>
        <dbReference type="Rhea" id="RHEA-COMP:14074"/>
        <dbReference type="ChEBI" id="CHEBI:15378"/>
        <dbReference type="ChEBI" id="CHEBI:16526"/>
        <dbReference type="ChEBI" id="CHEBI:64479"/>
        <dbReference type="ChEBI" id="CHEBI:78449"/>
        <dbReference type="ChEBI" id="CHEBI:83989"/>
        <dbReference type="ChEBI" id="CHEBI:138538"/>
        <dbReference type="EC" id="2.3.1.179"/>
    </reaction>
</comment>
<proteinExistence type="inferred from homology"/>
<dbReference type="Proteomes" id="UP000500938">
    <property type="component" value="Chromosome"/>
</dbReference>
<keyword evidence="6 11" id="KW-0808">Transferase</keyword>
<dbReference type="InterPro" id="IPR016039">
    <property type="entry name" value="Thiolase-like"/>
</dbReference>
<gene>
    <name evidence="15" type="primary">fabF</name>
    <name evidence="15" type="ORF">HKW67_01225</name>
</gene>
<comment type="similarity">
    <text evidence="2 11 13">Belongs to the thiolase-like superfamily. Beta-ketoacyl-ACP synthases family.</text>
</comment>
<evidence type="ECO:0000256" key="10">
    <source>
        <dbReference type="ARBA" id="ARBA00023315"/>
    </source>
</evidence>
<dbReference type="InterPro" id="IPR017568">
    <property type="entry name" value="3-oxoacyl-ACP_synth-2"/>
</dbReference>